<evidence type="ECO:0000313" key="1">
    <source>
        <dbReference type="EMBL" id="PUE55708.1"/>
    </source>
</evidence>
<reference evidence="1 2" key="1">
    <citation type="submission" date="2017-04" db="EMBL/GenBank/DDBJ databases">
        <title>Unexpected and diverse lifestyles within the genus Limnohabitans.</title>
        <authorList>
            <person name="Kasalicky V."/>
            <person name="Mehrshad M."/>
            <person name="Andrei S.-A."/>
            <person name="Salcher M."/>
            <person name="Kratochvilova H."/>
            <person name="Simek K."/>
            <person name="Ghai R."/>
        </authorList>
    </citation>
    <scope>NUCLEOTIDE SEQUENCE [LARGE SCALE GENOMIC DNA]</scope>
    <source>
        <strain evidence="1 2">II-B4</strain>
    </source>
</reference>
<dbReference type="OrthoDB" id="8548211at2"/>
<accession>A0A315EFV6</accession>
<evidence type="ECO:0000313" key="2">
    <source>
        <dbReference type="Proteomes" id="UP000250790"/>
    </source>
</evidence>
<evidence type="ECO:0008006" key="3">
    <source>
        <dbReference type="Google" id="ProtNLM"/>
    </source>
</evidence>
<name>A0A315EFV6_9BURK</name>
<dbReference type="Pfam" id="PF11697">
    <property type="entry name" value="DUF3293"/>
    <property type="match status" value="1"/>
</dbReference>
<proteinExistence type="predicted"/>
<sequence>MPRSLCKTREKTSTKIGRASALMLSRCLINNPEKQQSKQAMTTPQTLSTELLQAFGQTHYIVHHEPPFTMHIGRPCSELKILMTDQNALSAAFITAWNPFSQNLPAKENKARQNELKATLKKSGLTCIDGIGQHPSNNWPGEVSVLVLGLDLEAAKSLARHYEQHAFVWAAGDGVPELVQP</sequence>
<dbReference type="Proteomes" id="UP000250790">
    <property type="component" value="Unassembled WGS sequence"/>
</dbReference>
<dbReference type="InterPro" id="IPR021710">
    <property type="entry name" value="DUF3293"/>
</dbReference>
<organism evidence="1 2">
    <name type="scientific">Limnohabitans parvus II-B4</name>
    <dbReference type="NCBI Taxonomy" id="1293052"/>
    <lineage>
        <taxon>Bacteria</taxon>
        <taxon>Pseudomonadati</taxon>
        <taxon>Pseudomonadota</taxon>
        <taxon>Betaproteobacteria</taxon>
        <taxon>Burkholderiales</taxon>
        <taxon>Comamonadaceae</taxon>
        <taxon>Limnohabitans</taxon>
    </lineage>
</organism>
<comment type="caution">
    <text evidence="1">The sequence shown here is derived from an EMBL/GenBank/DDBJ whole genome shotgun (WGS) entry which is preliminary data.</text>
</comment>
<dbReference type="EMBL" id="NESN01000001">
    <property type="protein sequence ID" value="PUE55708.1"/>
    <property type="molecule type" value="Genomic_DNA"/>
</dbReference>
<keyword evidence="2" id="KW-1185">Reference proteome</keyword>
<gene>
    <name evidence="1" type="ORF">B9Z37_03975</name>
</gene>
<protein>
    <recommendedName>
        <fullName evidence="3">DUF3293 domain-containing protein</fullName>
    </recommendedName>
</protein>
<dbReference type="AlphaFoldDB" id="A0A315EFV6"/>